<dbReference type="InterPro" id="IPR036397">
    <property type="entry name" value="RNaseH_sf"/>
</dbReference>
<keyword evidence="2" id="KW-1185">Reference proteome</keyword>
<dbReference type="InParanoid" id="A0A0C3E9Q4"/>
<accession>A0A0C3E9Q4</accession>
<dbReference type="GO" id="GO:0003676">
    <property type="term" value="F:nucleic acid binding"/>
    <property type="evidence" value="ECO:0007669"/>
    <property type="project" value="InterPro"/>
</dbReference>
<sequence length="126" mass="14766">MLSHQQDFKDERPLIQTIIEGAGHRCWFLPKFHCKLNPIEMYWEWVKACFCTATDGTFQTARHLVPEILDACPIKTICAFFRKSWRYMDAYRKGLNAHQAEYAIKKYKSHHRCSPAVMMSVGVLLN</sequence>
<dbReference type="OrthoDB" id="2449121at2759"/>
<dbReference type="HOGENOM" id="CLU_005726_8_1_1"/>
<reference evidence="1 2" key="1">
    <citation type="submission" date="2014-04" db="EMBL/GenBank/DDBJ databases">
        <authorList>
            <consortium name="DOE Joint Genome Institute"/>
            <person name="Kuo A."/>
            <person name="Kohler A."/>
            <person name="Nagy L.G."/>
            <person name="Floudas D."/>
            <person name="Copeland A."/>
            <person name="Barry K.W."/>
            <person name="Cichocki N."/>
            <person name="Veneault-Fourrey C."/>
            <person name="LaButti K."/>
            <person name="Lindquist E.A."/>
            <person name="Lipzen A."/>
            <person name="Lundell T."/>
            <person name="Morin E."/>
            <person name="Murat C."/>
            <person name="Sun H."/>
            <person name="Tunlid A."/>
            <person name="Henrissat B."/>
            <person name="Grigoriev I.V."/>
            <person name="Hibbett D.S."/>
            <person name="Martin F."/>
            <person name="Nordberg H.P."/>
            <person name="Cantor M.N."/>
            <person name="Hua S.X."/>
        </authorList>
    </citation>
    <scope>NUCLEOTIDE SEQUENCE [LARGE SCALE GENOMIC DNA]</scope>
    <source>
        <strain evidence="1 2">Foug A</strain>
    </source>
</reference>
<evidence type="ECO:0000313" key="2">
    <source>
        <dbReference type="Proteomes" id="UP000053989"/>
    </source>
</evidence>
<proteinExistence type="predicted"/>
<dbReference type="STRING" id="1036808.A0A0C3E9Q4"/>
<evidence type="ECO:0000313" key="1">
    <source>
        <dbReference type="EMBL" id="KIM64706.1"/>
    </source>
</evidence>
<dbReference type="PANTHER" id="PTHR35871">
    <property type="entry name" value="EXPRESSED PROTEIN"/>
    <property type="match status" value="1"/>
</dbReference>
<dbReference type="Gene3D" id="3.30.420.10">
    <property type="entry name" value="Ribonuclease H-like superfamily/Ribonuclease H"/>
    <property type="match status" value="1"/>
</dbReference>
<gene>
    <name evidence="1" type="ORF">SCLCIDRAFT_114552</name>
</gene>
<reference evidence="2" key="2">
    <citation type="submission" date="2015-01" db="EMBL/GenBank/DDBJ databases">
        <title>Evolutionary Origins and Diversification of the Mycorrhizal Mutualists.</title>
        <authorList>
            <consortium name="DOE Joint Genome Institute"/>
            <consortium name="Mycorrhizal Genomics Consortium"/>
            <person name="Kohler A."/>
            <person name="Kuo A."/>
            <person name="Nagy L.G."/>
            <person name="Floudas D."/>
            <person name="Copeland A."/>
            <person name="Barry K.W."/>
            <person name="Cichocki N."/>
            <person name="Veneault-Fourrey C."/>
            <person name="LaButti K."/>
            <person name="Lindquist E.A."/>
            <person name="Lipzen A."/>
            <person name="Lundell T."/>
            <person name="Morin E."/>
            <person name="Murat C."/>
            <person name="Riley R."/>
            <person name="Ohm R."/>
            <person name="Sun H."/>
            <person name="Tunlid A."/>
            <person name="Henrissat B."/>
            <person name="Grigoriev I.V."/>
            <person name="Hibbett D.S."/>
            <person name="Martin F."/>
        </authorList>
    </citation>
    <scope>NUCLEOTIDE SEQUENCE [LARGE SCALE GENOMIC DNA]</scope>
    <source>
        <strain evidence="2">Foug A</strain>
    </source>
</reference>
<protein>
    <recommendedName>
        <fullName evidence="3">Tc1-like transposase DDE domain-containing protein</fullName>
    </recommendedName>
</protein>
<evidence type="ECO:0008006" key="3">
    <source>
        <dbReference type="Google" id="ProtNLM"/>
    </source>
</evidence>
<organism evidence="1 2">
    <name type="scientific">Scleroderma citrinum Foug A</name>
    <dbReference type="NCBI Taxonomy" id="1036808"/>
    <lineage>
        <taxon>Eukaryota</taxon>
        <taxon>Fungi</taxon>
        <taxon>Dikarya</taxon>
        <taxon>Basidiomycota</taxon>
        <taxon>Agaricomycotina</taxon>
        <taxon>Agaricomycetes</taxon>
        <taxon>Agaricomycetidae</taxon>
        <taxon>Boletales</taxon>
        <taxon>Sclerodermatineae</taxon>
        <taxon>Sclerodermataceae</taxon>
        <taxon>Scleroderma</taxon>
    </lineage>
</organism>
<dbReference type="EMBL" id="KN822027">
    <property type="protein sequence ID" value="KIM64706.1"/>
    <property type="molecule type" value="Genomic_DNA"/>
</dbReference>
<dbReference type="Proteomes" id="UP000053989">
    <property type="component" value="Unassembled WGS sequence"/>
</dbReference>
<name>A0A0C3E9Q4_9AGAM</name>
<dbReference type="PANTHER" id="PTHR35871:SF1">
    <property type="entry name" value="CXC1-LIKE CYSTEINE CLUSTER ASSOCIATED WITH KDZ TRANSPOSASES DOMAIN-CONTAINING PROTEIN"/>
    <property type="match status" value="1"/>
</dbReference>
<dbReference type="AlphaFoldDB" id="A0A0C3E9Q4"/>